<dbReference type="PATRIC" id="fig|1260221.3.peg.4995"/>
<sequence length="249" mass="28050">MDSPFVSLTSNKTPFMFCHFTTCHFKRHLKTATALLSISFAVASANASEILKVLEDGDASEWKQESFKGFTNYEPTMLDGVSVLKATSNGTASGLFLKKRIDLLQTPFLNWKWQVSEALPKLDEQSKEGDDYAARIYVVIDSGLMAWRTRSLNYVWSGSQQAGTFWDNAYVGSNVCMVAVRGEDAQTQTWYSEKRNVYQDLITYLGDKGSERANERAYRYIDVVAIMTDTDNSKSKAETYYGDIIFSAN</sequence>
<reference evidence="1 2" key="1">
    <citation type="journal article" date="2013" name="ISME J.">
        <title>Comparative genomics of pathogenic lineages of Vibrio nigripulchritudo identifies virulence-associated traits.</title>
        <authorList>
            <person name="Goudenege D."/>
            <person name="Labreuche Y."/>
            <person name="Krin E."/>
            <person name="Ansquer D."/>
            <person name="Mangenot S."/>
            <person name="Calteau A."/>
            <person name="Medigue C."/>
            <person name="Mazel D."/>
            <person name="Polz M.F."/>
            <person name="Le Roux F."/>
        </authorList>
    </citation>
    <scope>NUCLEOTIDE SEQUENCE [LARGE SCALE GENOMIC DNA]</scope>
    <source>
        <strain evidence="2">SnF1</strain>
    </source>
</reference>
<proteinExistence type="predicted"/>
<keyword evidence="2" id="KW-1185">Reference proteome</keyword>
<dbReference type="STRING" id="28173.VIBNI_B1392"/>
<protein>
    <recommendedName>
        <fullName evidence="3">DUF3047 domain-containing protein</fullName>
    </recommendedName>
</protein>
<evidence type="ECO:0000313" key="2">
    <source>
        <dbReference type="Proteomes" id="UP000016895"/>
    </source>
</evidence>
<name>U4KIR6_9VIBR</name>
<dbReference type="eggNOG" id="ENOG502ZQ5C">
    <property type="taxonomic scope" value="Bacteria"/>
</dbReference>
<organism evidence="1 2">
    <name type="scientific">Vibrio nigripulchritudo</name>
    <dbReference type="NCBI Taxonomy" id="28173"/>
    <lineage>
        <taxon>Bacteria</taxon>
        <taxon>Pseudomonadati</taxon>
        <taxon>Pseudomonadota</taxon>
        <taxon>Gammaproteobacteria</taxon>
        <taxon>Vibrionales</taxon>
        <taxon>Vibrionaceae</taxon>
        <taxon>Vibrio</taxon>
    </lineage>
</organism>
<dbReference type="Pfam" id="PF11249">
    <property type="entry name" value="DUF3047"/>
    <property type="match status" value="1"/>
</dbReference>
<dbReference type="InterPro" id="IPR021409">
    <property type="entry name" value="DUF3047"/>
</dbReference>
<accession>U4KIR6</accession>
<evidence type="ECO:0008006" key="3">
    <source>
        <dbReference type="Google" id="ProtNLM"/>
    </source>
</evidence>
<dbReference type="KEGG" id="vni:VIBNI_B1392"/>
<gene>
    <name evidence="1" type="ORF">VIBNI_B1392</name>
</gene>
<evidence type="ECO:0000313" key="1">
    <source>
        <dbReference type="EMBL" id="CCO61145.1"/>
    </source>
</evidence>
<dbReference type="Proteomes" id="UP000016895">
    <property type="component" value="Chromosome 2"/>
</dbReference>
<dbReference type="EMBL" id="FO203527">
    <property type="protein sequence ID" value="CCO61145.1"/>
    <property type="molecule type" value="Genomic_DNA"/>
</dbReference>
<dbReference type="AlphaFoldDB" id="U4KIR6"/>